<reference evidence="3" key="1">
    <citation type="submission" date="2016-10" db="EMBL/GenBank/DDBJ databases">
        <authorList>
            <person name="Varghese N."/>
            <person name="Submissions S."/>
        </authorList>
    </citation>
    <scope>NUCLEOTIDE SEQUENCE [LARGE SCALE GENOMIC DNA]</scope>
    <source>
        <strain evidence="3">FP5</strain>
    </source>
</reference>
<dbReference type="OrthoDB" id="2382185at2"/>
<dbReference type="EMBL" id="FOOG01000004">
    <property type="protein sequence ID" value="SFF65121.1"/>
    <property type="molecule type" value="Genomic_DNA"/>
</dbReference>
<keyword evidence="3" id="KW-1185">Reference proteome</keyword>
<dbReference type="RefSeq" id="WP_089750422.1">
    <property type="nucleotide sequence ID" value="NZ_FOOG01000004.1"/>
</dbReference>
<protein>
    <submittedName>
        <fullName evidence="2">Two-component signal transduction system YycFG, regulatory protein YycH</fullName>
    </submittedName>
</protein>
<dbReference type="Pfam" id="PF07435">
    <property type="entry name" value="YycH"/>
    <property type="match status" value="1"/>
</dbReference>
<feature type="domain" description="Regulatory protein YycH" evidence="1">
    <location>
        <begin position="4"/>
        <end position="440"/>
    </location>
</feature>
<evidence type="ECO:0000313" key="3">
    <source>
        <dbReference type="Proteomes" id="UP000198897"/>
    </source>
</evidence>
<dbReference type="InterPro" id="IPR009996">
    <property type="entry name" value="YycH"/>
</dbReference>
<organism evidence="2 3">
    <name type="scientific">Halobacillus alkaliphilus</name>
    <dbReference type="NCBI Taxonomy" id="396056"/>
    <lineage>
        <taxon>Bacteria</taxon>
        <taxon>Bacillati</taxon>
        <taxon>Bacillota</taxon>
        <taxon>Bacilli</taxon>
        <taxon>Bacillales</taxon>
        <taxon>Bacillaceae</taxon>
        <taxon>Halobacillus</taxon>
    </lineage>
</organism>
<dbReference type="AlphaFoldDB" id="A0A1I2KJ60"/>
<dbReference type="Proteomes" id="UP000198897">
    <property type="component" value="Unassembled WGS sequence"/>
</dbReference>
<sequence>MNMETMKSVILVILIAFSLILTVALWNYQPIGEVVEEGQEVIDTTQLDGEENDLVSLVEPEQFVFHDLGTSYSYEDPAEKTAMYDRMKQWELSNVDETPEQPSFDEDSHVVEAIFSEKLPLKVLQHIFTVSTGELSETQVFNRLFFIHGHEDNSSSFYQVLAVDSTDDVAPAKLRATIDEDYGSQLFNELEDKNDLIEQIALDGSISLLGNSEIESTIYLPEGRVTYPEEVLQTTPIPLVPIQNDLFPPNAVVSSSSIDGHRRLATTDRRLDVLDNETRLKYEYMIPNRANPSPLLEYDLLKSSIDDVNNHVGWTNTFYLDSISSTMEKATYRMHFNGLPILSSETNVEIMSMKYEQGEIQEYIRPLVSFERYPYDNTSTDELASGEDVREFLTNTDKYNLDEVEDVKIGYQLKEQRPNLAYSLFPGWFVKLSGSWVPLEMEELSQNEEVS</sequence>
<dbReference type="InterPro" id="IPR042274">
    <property type="entry name" value="YycH/YycI_2"/>
</dbReference>
<accession>A0A1I2KJ60</accession>
<dbReference type="Gene3D" id="3.30.310.160">
    <property type="entry name" value="YycH protein, domain 2"/>
    <property type="match status" value="1"/>
</dbReference>
<proteinExistence type="predicted"/>
<name>A0A1I2KJ60_9BACI</name>
<evidence type="ECO:0000313" key="2">
    <source>
        <dbReference type="EMBL" id="SFF65121.1"/>
    </source>
</evidence>
<gene>
    <name evidence="2" type="ORF">SAMN05216353_104101</name>
</gene>
<dbReference type="CDD" id="cd15787">
    <property type="entry name" value="YycH_N"/>
    <property type="match status" value="1"/>
</dbReference>
<evidence type="ECO:0000259" key="1">
    <source>
        <dbReference type="Pfam" id="PF07435"/>
    </source>
</evidence>